<dbReference type="PANTHER" id="PTHR10677:SF3">
    <property type="entry name" value="FI07626P-RELATED"/>
    <property type="match status" value="1"/>
</dbReference>
<gene>
    <name evidence="3" type="ORF">CYNAS_LOCUS5497</name>
</gene>
<dbReference type="Proteomes" id="UP001176961">
    <property type="component" value="Unassembled WGS sequence"/>
</dbReference>
<feature type="domain" description="UBA" evidence="2">
    <location>
        <begin position="279"/>
        <end position="323"/>
    </location>
</feature>
<evidence type="ECO:0000259" key="2">
    <source>
        <dbReference type="PROSITE" id="PS50030"/>
    </source>
</evidence>
<dbReference type="GO" id="GO:0031593">
    <property type="term" value="F:polyubiquitin modification-dependent protein binding"/>
    <property type="evidence" value="ECO:0007669"/>
    <property type="project" value="TreeGrafter"/>
</dbReference>
<accession>A0AA36GG77</accession>
<dbReference type="GO" id="GO:0005829">
    <property type="term" value="C:cytosol"/>
    <property type="evidence" value="ECO:0007669"/>
    <property type="project" value="TreeGrafter"/>
</dbReference>
<dbReference type="EMBL" id="CATQJL010000112">
    <property type="protein sequence ID" value="CAJ0593514.1"/>
    <property type="molecule type" value="Genomic_DNA"/>
</dbReference>
<dbReference type="InterPro" id="IPR009060">
    <property type="entry name" value="UBA-like_sf"/>
</dbReference>
<dbReference type="PROSITE" id="PS50030">
    <property type="entry name" value="UBA"/>
    <property type="match status" value="1"/>
</dbReference>
<evidence type="ECO:0000256" key="1">
    <source>
        <dbReference type="SAM" id="MobiDB-lite"/>
    </source>
</evidence>
<dbReference type="InterPro" id="IPR015496">
    <property type="entry name" value="Ubiquilin"/>
</dbReference>
<reference evidence="3" key="1">
    <citation type="submission" date="2023-07" db="EMBL/GenBank/DDBJ databases">
        <authorList>
            <consortium name="CYATHOMIX"/>
        </authorList>
    </citation>
    <scope>NUCLEOTIDE SEQUENCE</scope>
    <source>
        <strain evidence="3">N/A</strain>
    </source>
</reference>
<dbReference type="SMART" id="SM00165">
    <property type="entry name" value="UBA"/>
    <property type="match status" value="1"/>
</dbReference>
<dbReference type="AlphaFoldDB" id="A0AA36GG77"/>
<feature type="region of interest" description="Disordered" evidence="1">
    <location>
        <begin position="230"/>
        <end position="276"/>
    </location>
</feature>
<proteinExistence type="predicted"/>
<sequence>MVKIYFGRELSTYTLEELNTLTPRDVISKIVPKDQEDRSVLSYTGRFLKPDEPLSTHNIRENDILRILQNDGETPVNKPCDNGMLRECDRLFDYVQKEESGYMHLRLIADVTTTDYLKNLMEKFPELRQDPIACHILNDYYLLKAMVTLPSDEEALEKLRQFHAQHPALLPAINWLLKKNAQKGRGSSQVGRLHARTPRGVHQDESPSPAEPPQITQEMLRQAMALAFGGAIPGGSGRSGTSTTSHPASSVHTPPPAPIPVPPATPEPSAPGPSDHILQLRSRFASQLTQLNEFGFTDEAANLSVLESADGNVEVALDLLIAMREEGM</sequence>
<dbReference type="SUPFAM" id="SSF46934">
    <property type="entry name" value="UBA-like"/>
    <property type="match status" value="1"/>
</dbReference>
<dbReference type="Pfam" id="PF00627">
    <property type="entry name" value="UBA"/>
    <property type="match status" value="1"/>
</dbReference>
<dbReference type="GO" id="GO:0006511">
    <property type="term" value="P:ubiquitin-dependent protein catabolic process"/>
    <property type="evidence" value="ECO:0007669"/>
    <property type="project" value="TreeGrafter"/>
</dbReference>
<comment type="caution">
    <text evidence="3">The sequence shown here is derived from an EMBL/GenBank/DDBJ whole genome shotgun (WGS) entry which is preliminary data.</text>
</comment>
<evidence type="ECO:0000313" key="4">
    <source>
        <dbReference type="Proteomes" id="UP001176961"/>
    </source>
</evidence>
<feature type="compositionally biased region" description="Pro residues" evidence="1">
    <location>
        <begin position="253"/>
        <end position="271"/>
    </location>
</feature>
<evidence type="ECO:0000313" key="3">
    <source>
        <dbReference type="EMBL" id="CAJ0593514.1"/>
    </source>
</evidence>
<protein>
    <recommendedName>
        <fullName evidence="2">UBA domain-containing protein</fullName>
    </recommendedName>
</protein>
<dbReference type="InterPro" id="IPR015940">
    <property type="entry name" value="UBA"/>
</dbReference>
<organism evidence="3 4">
    <name type="scientific">Cylicocyclus nassatus</name>
    <name type="common">Nematode worm</name>
    <dbReference type="NCBI Taxonomy" id="53992"/>
    <lineage>
        <taxon>Eukaryota</taxon>
        <taxon>Metazoa</taxon>
        <taxon>Ecdysozoa</taxon>
        <taxon>Nematoda</taxon>
        <taxon>Chromadorea</taxon>
        <taxon>Rhabditida</taxon>
        <taxon>Rhabditina</taxon>
        <taxon>Rhabditomorpha</taxon>
        <taxon>Strongyloidea</taxon>
        <taxon>Strongylidae</taxon>
        <taxon>Cylicocyclus</taxon>
    </lineage>
</organism>
<dbReference type="PANTHER" id="PTHR10677">
    <property type="entry name" value="UBIQUILIN"/>
    <property type="match status" value="1"/>
</dbReference>
<keyword evidence="4" id="KW-1185">Reference proteome</keyword>
<name>A0AA36GG77_CYLNA</name>
<feature type="region of interest" description="Disordered" evidence="1">
    <location>
        <begin position="184"/>
        <end position="214"/>
    </location>
</feature>
<dbReference type="Gene3D" id="1.10.8.10">
    <property type="entry name" value="DNA helicase RuvA subunit, C-terminal domain"/>
    <property type="match status" value="1"/>
</dbReference>